<organism evidence="1">
    <name type="scientific">marine sediment metagenome</name>
    <dbReference type="NCBI Taxonomy" id="412755"/>
    <lineage>
        <taxon>unclassified sequences</taxon>
        <taxon>metagenomes</taxon>
        <taxon>ecological metagenomes</taxon>
    </lineage>
</organism>
<comment type="caution">
    <text evidence="1">The sequence shown here is derived from an EMBL/GenBank/DDBJ whole genome shotgun (WGS) entry which is preliminary data.</text>
</comment>
<name>A0A0F9R336_9ZZZZ</name>
<gene>
    <name evidence="1" type="ORF">LCGC14_1021980</name>
</gene>
<dbReference type="EMBL" id="LAZR01004091">
    <property type="protein sequence ID" value="KKN11883.1"/>
    <property type="molecule type" value="Genomic_DNA"/>
</dbReference>
<proteinExistence type="predicted"/>
<sequence>IIFYSIVHNYHFKLLNYNLFLFQFFNEYHNSTFNFIIENYAAGLRDYDIQVNVLSSKY</sequence>
<dbReference type="AlphaFoldDB" id="A0A0F9R336"/>
<evidence type="ECO:0000313" key="1">
    <source>
        <dbReference type="EMBL" id="KKN11883.1"/>
    </source>
</evidence>
<reference evidence="1" key="1">
    <citation type="journal article" date="2015" name="Nature">
        <title>Complex archaea that bridge the gap between prokaryotes and eukaryotes.</title>
        <authorList>
            <person name="Spang A."/>
            <person name="Saw J.H."/>
            <person name="Jorgensen S.L."/>
            <person name="Zaremba-Niedzwiedzka K."/>
            <person name="Martijn J."/>
            <person name="Lind A.E."/>
            <person name="van Eijk R."/>
            <person name="Schleper C."/>
            <person name="Guy L."/>
            <person name="Ettema T.J."/>
        </authorList>
    </citation>
    <scope>NUCLEOTIDE SEQUENCE</scope>
</reference>
<accession>A0A0F9R336</accession>
<protein>
    <submittedName>
        <fullName evidence="1">Uncharacterized protein</fullName>
    </submittedName>
</protein>
<feature type="non-terminal residue" evidence="1">
    <location>
        <position position="1"/>
    </location>
</feature>